<evidence type="ECO:0000256" key="1">
    <source>
        <dbReference type="SAM" id="MobiDB-lite"/>
    </source>
</evidence>
<dbReference type="AlphaFoldDB" id="A0AAD7F728"/>
<evidence type="ECO:0000313" key="5">
    <source>
        <dbReference type="Proteomes" id="UP001218218"/>
    </source>
</evidence>
<feature type="compositionally biased region" description="Basic residues" evidence="1">
    <location>
        <begin position="202"/>
        <end position="217"/>
    </location>
</feature>
<dbReference type="Proteomes" id="UP001218218">
    <property type="component" value="Unassembled WGS sequence"/>
</dbReference>
<dbReference type="EMBL" id="JARIHO010000001">
    <property type="protein sequence ID" value="KAJ7368335.1"/>
    <property type="molecule type" value="Genomic_DNA"/>
</dbReference>
<evidence type="ECO:0000256" key="3">
    <source>
        <dbReference type="SAM" id="SignalP"/>
    </source>
</evidence>
<keyword evidence="2" id="KW-0472">Membrane</keyword>
<sequence>MYDQLLLALTFFTSCNALPITPKTRSTSPSVPVCLAVLCLVLGLLLLLFAKRVYIHKTRRLNQARQNSILSLPISSTDSVPSHKEKAGFITGFFGSPTVEIQCALEKAEWKENKQSSFTYQIHIESRRRRVEYPSVLDISSRLRSRSVSTSPRTLDKKSVLRGSHSLNLPSLPEKAYLNKSSVPPHSRRFSLPNMNRNGHGSNRRRHSSLKSARSRRSVTFSPGSPFLRIIDSSPGRDTSLHLSPRLSEVSTTSPAPSSISASSPKTGPRLSRSFIPPLPPFPFMSSPPSSTQRAGVIQISYPYALSARKIVQAPQTDPRFPASVHQPAPTSSTNCIPLKRPLLGQAPLSPTLSSFPSPPTVTGILKPKLKVRTRRSPTIGAIGPSPLRSMILPESFESELSSYARTRFTQSVHSGSENAGIAQSASNGIFSKANRKHSTVSSPHASEVDDDDPSLLLEIIRELVEETSEWDPSTVFMNESFKTLLQESGITPTKSARDGFAEAQVANAEKKPDDDRSAGSENVDLELLGLDIFESESPYNARSSKADNAANLVSFWDEDSGERAECHPGAARLSEWRGDIWDPLFSFMSGFKHDSGT</sequence>
<keyword evidence="5" id="KW-1185">Reference proteome</keyword>
<feature type="compositionally biased region" description="Low complexity" evidence="1">
    <location>
        <begin position="251"/>
        <end position="275"/>
    </location>
</feature>
<proteinExistence type="predicted"/>
<protein>
    <submittedName>
        <fullName evidence="4">Uncharacterized protein</fullName>
    </submittedName>
</protein>
<gene>
    <name evidence="4" type="ORF">DFH08DRAFT_982138</name>
</gene>
<reference evidence="4" key="1">
    <citation type="submission" date="2023-03" db="EMBL/GenBank/DDBJ databases">
        <title>Massive genome expansion in bonnet fungi (Mycena s.s.) driven by repeated elements and novel gene families across ecological guilds.</title>
        <authorList>
            <consortium name="Lawrence Berkeley National Laboratory"/>
            <person name="Harder C.B."/>
            <person name="Miyauchi S."/>
            <person name="Viragh M."/>
            <person name="Kuo A."/>
            <person name="Thoen E."/>
            <person name="Andreopoulos B."/>
            <person name="Lu D."/>
            <person name="Skrede I."/>
            <person name="Drula E."/>
            <person name="Henrissat B."/>
            <person name="Morin E."/>
            <person name="Kohler A."/>
            <person name="Barry K."/>
            <person name="LaButti K."/>
            <person name="Morin E."/>
            <person name="Salamov A."/>
            <person name="Lipzen A."/>
            <person name="Mereny Z."/>
            <person name="Hegedus B."/>
            <person name="Baldrian P."/>
            <person name="Stursova M."/>
            <person name="Weitz H."/>
            <person name="Taylor A."/>
            <person name="Grigoriev I.V."/>
            <person name="Nagy L.G."/>
            <person name="Martin F."/>
            <person name="Kauserud H."/>
        </authorList>
    </citation>
    <scope>NUCLEOTIDE SEQUENCE</scope>
    <source>
        <strain evidence="4">CBHHK002</strain>
    </source>
</reference>
<keyword evidence="2" id="KW-0812">Transmembrane</keyword>
<feature type="signal peptide" evidence="3">
    <location>
        <begin position="1"/>
        <end position="17"/>
    </location>
</feature>
<organism evidence="4 5">
    <name type="scientific">Mycena albidolilacea</name>
    <dbReference type="NCBI Taxonomy" id="1033008"/>
    <lineage>
        <taxon>Eukaryota</taxon>
        <taxon>Fungi</taxon>
        <taxon>Dikarya</taxon>
        <taxon>Basidiomycota</taxon>
        <taxon>Agaricomycotina</taxon>
        <taxon>Agaricomycetes</taxon>
        <taxon>Agaricomycetidae</taxon>
        <taxon>Agaricales</taxon>
        <taxon>Marasmiineae</taxon>
        <taxon>Mycenaceae</taxon>
        <taxon>Mycena</taxon>
    </lineage>
</organism>
<evidence type="ECO:0000313" key="4">
    <source>
        <dbReference type="EMBL" id="KAJ7368335.1"/>
    </source>
</evidence>
<comment type="caution">
    <text evidence="4">The sequence shown here is derived from an EMBL/GenBank/DDBJ whole genome shotgun (WGS) entry which is preliminary data.</text>
</comment>
<feature type="chain" id="PRO_5042058564" evidence="3">
    <location>
        <begin position="18"/>
        <end position="598"/>
    </location>
</feature>
<accession>A0AAD7F728</accession>
<keyword evidence="2" id="KW-1133">Transmembrane helix</keyword>
<name>A0AAD7F728_9AGAR</name>
<evidence type="ECO:0000256" key="2">
    <source>
        <dbReference type="SAM" id="Phobius"/>
    </source>
</evidence>
<feature type="transmembrane region" description="Helical" evidence="2">
    <location>
        <begin position="27"/>
        <end position="50"/>
    </location>
</feature>
<keyword evidence="3" id="KW-0732">Signal</keyword>
<feature type="region of interest" description="Disordered" evidence="1">
    <location>
        <begin position="177"/>
        <end position="275"/>
    </location>
</feature>